<accession>A0A9X7J0J4</accession>
<sequence>MRLNEEAERYLLSAKGYGSFCPDDYDVKLAEIMGDWRQMDTVDLGIVGVPFDTSVMYRPGCRFGPESIRNSLVFSNIYEPSLDFDLKGLKISDFGNIDVIFTDVLETHKRVEIVITEIIKQGVTPLILGGDHGLTYPHVKSLMNNVNGNVGVIMFDAHLDVRKNHHGMISSGTPFRRLMEEPEKNPLQPKNLVEIGINGWLASRYYGNYCKEQGITVIPAREVHKRGIEDVVEQALEIAGDGTEAIWISVDIDCLDSAYAPGTCAPNTGGLTSYHLLEAIWTIGQHPLCRGMDLLEVSPPWDVQNLTSLTAASLCMQFIGATKKRIYG</sequence>
<keyword evidence="1 3" id="KW-0479">Metal-binding</keyword>
<dbReference type="AlphaFoldDB" id="A0A9X7J0J4"/>
<dbReference type="PIRSF" id="PIRSF036979">
    <property type="entry name" value="Arginase"/>
    <property type="match status" value="1"/>
</dbReference>
<feature type="binding site" evidence="3">
    <location>
        <position position="132"/>
    </location>
    <ligand>
        <name>Mn(2+)</name>
        <dbReference type="ChEBI" id="CHEBI:29035"/>
        <label>1</label>
    </ligand>
</feature>
<evidence type="ECO:0000256" key="4">
    <source>
        <dbReference type="PROSITE-ProRule" id="PRU00742"/>
    </source>
</evidence>
<dbReference type="EC" id="3.5.3.8" evidence="5"/>
<evidence type="ECO:0000313" key="6">
    <source>
        <dbReference type="Proteomes" id="UP000239430"/>
    </source>
</evidence>
<dbReference type="InterPro" id="IPR006035">
    <property type="entry name" value="Ureohydrolase"/>
</dbReference>
<feature type="binding site" evidence="3">
    <location>
        <position position="251"/>
    </location>
    <ligand>
        <name>Mn(2+)</name>
        <dbReference type="ChEBI" id="CHEBI:29035"/>
        <label>1</label>
    </ligand>
</feature>
<feature type="binding site" evidence="3">
    <location>
        <position position="160"/>
    </location>
    <ligand>
        <name>Mn(2+)</name>
        <dbReference type="ChEBI" id="CHEBI:29035"/>
        <label>1</label>
    </ligand>
</feature>
<proteinExistence type="inferred from homology"/>
<evidence type="ECO:0000313" key="5">
    <source>
        <dbReference type="EMBL" id="PRR68852.1"/>
    </source>
</evidence>
<dbReference type="CDD" id="cd09990">
    <property type="entry name" value="Agmatinase-like"/>
    <property type="match status" value="1"/>
</dbReference>
<feature type="binding site" evidence="3">
    <location>
        <position position="158"/>
    </location>
    <ligand>
        <name>Mn(2+)</name>
        <dbReference type="ChEBI" id="CHEBI:29035"/>
        <label>1</label>
    </ligand>
</feature>
<comment type="cofactor">
    <cofactor evidence="3">
        <name>Mn(2+)</name>
        <dbReference type="ChEBI" id="CHEBI:29035"/>
    </cofactor>
    <text evidence="3">Binds 2 manganese ions per subunit.</text>
</comment>
<dbReference type="GO" id="GO:0050415">
    <property type="term" value="F:formimidoylglutamase activity"/>
    <property type="evidence" value="ECO:0007669"/>
    <property type="project" value="UniProtKB-EC"/>
</dbReference>
<dbReference type="GO" id="GO:0046872">
    <property type="term" value="F:metal ion binding"/>
    <property type="evidence" value="ECO:0007669"/>
    <property type="project" value="UniProtKB-KW"/>
</dbReference>
<feature type="binding site" evidence="3">
    <location>
        <position position="253"/>
    </location>
    <ligand>
        <name>Mn(2+)</name>
        <dbReference type="ChEBI" id="CHEBI:29035"/>
        <label>1</label>
    </ligand>
</feature>
<dbReference type="Pfam" id="PF00491">
    <property type="entry name" value="Arginase"/>
    <property type="match status" value="1"/>
</dbReference>
<dbReference type="InterPro" id="IPR023696">
    <property type="entry name" value="Ureohydrolase_dom_sf"/>
</dbReference>
<comment type="caution">
    <text evidence="5">The sequence shown here is derived from an EMBL/GenBank/DDBJ whole genome shotgun (WGS) entry which is preliminary data.</text>
</comment>
<dbReference type="RefSeq" id="WP_208974837.1">
    <property type="nucleotide sequence ID" value="NZ_PVXL01000078.1"/>
</dbReference>
<organism evidence="5 6">
    <name type="scientific">Neomoorella stamsii</name>
    <dbReference type="NCBI Taxonomy" id="1266720"/>
    <lineage>
        <taxon>Bacteria</taxon>
        <taxon>Bacillati</taxon>
        <taxon>Bacillota</taxon>
        <taxon>Clostridia</taxon>
        <taxon>Neomoorellales</taxon>
        <taxon>Neomoorellaceae</taxon>
        <taxon>Neomoorella</taxon>
    </lineage>
</organism>
<dbReference type="Gene3D" id="3.40.800.10">
    <property type="entry name" value="Ureohydrolase domain"/>
    <property type="match status" value="1"/>
</dbReference>
<dbReference type="GO" id="GO:0033389">
    <property type="term" value="P:putrescine biosynthetic process from arginine, via agmatine"/>
    <property type="evidence" value="ECO:0007669"/>
    <property type="project" value="TreeGrafter"/>
</dbReference>
<keyword evidence="6" id="KW-1185">Reference proteome</keyword>
<evidence type="ECO:0000256" key="3">
    <source>
        <dbReference type="PIRSR" id="PIRSR036979-1"/>
    </source>
</evidence>
<evidence type="ECO:0000256" key="2">
    <source>
        <dbReference type="ARBA" id="ARBA00022801"/>
    </source>
</evidence>
<dbReference type="PANTHER" id="PTHR11358">
    <property type="entry name" value="ARGINASE/AGMATINASE"/>
    <property type="match status" value="1"/>
</dbReference>
<reference evidence="5 6" key="1">
    <citation type="submission" date="2018-03" db="EMBL/GenBank/DDBJ databases">
        <title>Genome sequence of Moorella stamsii DSM 26217.</title>
        <authorList>
            <person name="Poehlein A."/>
            <person name="Daniel R."/>
        </authorList>
    </citation>
    <scope>NUCLEOTIDE SEQUENCE [LARGE SCALE GENOMIC DNA]</scope>
    <source>
        <strain evidence="6">DSM 26217</strain>
    </source>
</reference>
<evidence type="ECO:0000256" key="1">
    <source>
        <dbReference type="ARBA" id="ARBA00022723"/>
    </source>
</evidence>
<feature type="binding site" evidence="3">
    <location>
        <position position="156"/>
    </location>
    <ligand>
        <name>Mn(2+)</name>
        <dbReference type="ChEBI" id="CHEBI:29035"/>
        <label>1</label>
    </ligand>
</feature>
<dbReference type="SUPFAM" id="SSF52768">
    <property type="entry name" value="Arginase/deacetylase"/>
    <property type="match status" value="1"/>
</dbReference>
<protein>
    <submittedName>
        <fullName evidence="5">Formimidoylglutamase</fullName>
        <ecNumber evidence="5">3.5.3.8</ecNumber>
    </submittedName>
</protein>
<name>A0A9X7J0J4_9FIRM</name>
<dbReference type="PANTHER" id="PTHR11358:SF26">
    <property type="entry name" value="GUANIDINO ACID HYDROLASE, MITOCHONDRIAL"/>
    <property type="match status" value="1"/>
</dbReference>
<keyword evidence="3" id="KW-0464">Manganese</keyword>
<dbReference type="PRINTS" id="PR00116">
    <property type="entry name" value="ARGINASE"/>
</dbReference>
<dbReference type="Proteomes" id="UP000239430">
    <property type="component" value="Unassembled WGS sequence"/>
</dbReference>
<dbReference type="PROSITE" id="PS51409">
    <property type="entry name" value="ARGINASE_2"/>
    <property type="match status" value="1"/>
</dbReference>
<dbReference type="GO" id="GO:0008783">
    <property type="term" value="F:agmatinase activity"/>
    <property type="evidence" value="ECO:0007669"/>
    <property type="project" value="TreeGrafter"/>
</dbReference>
<gene>
    <name evidence="5" type="primary">hutG</name>
    <name evidence="5" type="ORF">MOST_31340</name>
</gene>
<keyword evidence="2 5" id="KW-0378">Hydrolase</keyword>
<dbReference type="EMBL" id="PVXL01000078">
    <property type="protein sequence ID" value="PRR68852.1"/>
    <property type="molecule type" value="Genomic_DNA"/>
</dbReference>
<comment type="similarity">
    <text evidence="4">Belongs to the arginase family.</text>
</comment>